<accession>A0ABV8LV37</accession>
<evidence type="ECO:0000256" key="1">
    <source>
        <dbReference type="ARBA" id="ARBA00023239"/>
    </source>
</evidence>
<dbReference type="InterPro" id="IPR000362">
    <property type="entry name" value="Fumarate_lyase_fam"/>
</dbReference>
<dbReference type="GO" id="GO:0016829">
    <property type="term" value="F:lyase activity"/>
    <property type="evidence" value="ECO:0007669"/>
    <property type="project" value="UniProtKB-KW"/>
</dbReference>
<dbReference type="Pfam" id="PF10397">
    <property type="entry name" value="ADSL_C"/>
    <property type="match status" value="1"/>
</dbReference>
<dbReference type="PRINTS" id="PR00149">
    <property type="entry name" value="FUMRATELYASE"/>
</dbReference>
<name>A0ABV8LV37_9ACTN</name>
<proteinExistence type="predicted"/>
<dbReference type="SMART" id="SM00998">
    <property type="entry name" value="ADSL_C"/>
    <property type="match status" value="1"/>
</dbReference>
<dbReference type="Proteomes" id="UP001595816">
    <property type="component" value="Unassembled WGS sequence"/>
</dbReference>
<dbReference type="EMBL" id="JBHSAY010000019">
    <property type="protein sequence ID" value="MFC4134957.1"/>
    <property type="molecule type" value="Genomic_DNA"/>
</dbReference>
<dbReference type="PANTHER" id="PTHR43172:SF1">
    <property type="entry name" value="ADENYLOSUCCINATE LYASE"/>
    <property type="match status" value="1"/>
</dbReference>
<keyword evidence="1 3" id="KW-0456">Lyase</keyword>
<dbReference type="PROSITE" id="PS00163">
    <property type="entry name" value="FUMARATE_LYASES"/>
    <property type="match status" value="1"/>
</dbReference>
<gene>
    <name evidence="3" type="ORF">ACFOZ4_30470</name>
</gene>
<dbReference type="InterPro" id="IPR019468">
    <property type="entry name" value="AdenyloSucc_lyase_C"/>
</dbReference>
<evidence type="ECO:0000313" key="4">
    <source>
        <dbReference type="Proteomes" id="UP001595816"/>
    </source>
</evidence>
<evidence type="ECO:0000313" key="3">
    <source>
        <dbReference type="EMBL" id="MFC4134957.1"/>
    </source>
</evidence>
<evidence type="ECO:0000259" key="2">
    <source>
        <dbReference type="SMART" id="SM00998"/>
    </source>
</evidence>
<dbReference type="InterPro" id="IPR008948">
    <property type="entry name" value="L-Aspartase-like"/>
</dbReference>
<dbReference type="Pfam" id="PF00206">
    <property type="entry name" value="Lyase_1"/>
    <property type="match status" value="1"/>
</dbReference>
<feature type="domain" description="Adenylosuccinate lyase C-terminal" evidence="2">
    <location>
        <begin position="382"/>
        <end position="461"/>
    </location>
</feature>
<dbReference type="InterPro" id="IPR022761">
    <property type="entry name" value="Fumarate_lyase_N"/>
</dbReference>
<dbReference type="Gene3D" id="1.10.40.30">
    <property type="entry name" value="Fumarase/aspartase (C-terminal domain)"/>
    <property type="match status" value="1"/>
</dbReference>
<dbReference type="RefSeq" id="WP_253762447.1">
    <property type="nucleotide sequence ID" value="NZ_JAMZDZ010000001.1"/>
</dbReference>
<dbReference type="SUPFAM" id="SSF48557">
    <property type="entry name" value="L-aspartase-like"/>
    <property type="match status" value="1"/>
</dbReference>
<protein>
    <submittedName>
        <fullName evidence="3">Lyase family protein</fullName>
    </submittedName>
</protein>
<keyword evidence="4" id="KW-1185">Reference proteome</keyword>
<dbReference type="CDD" id="cd01597">
    <property type="entry name" value="pCLME"/>
    <property type="match status" value="1"/>
</dbReference>
<comment type="caution">
    <text evidence="3">The sequence shown here is derived from an EMBL/GenBank/DDBJ whole genome shotgun (WGS) entry which is preliminary data.</text>
</comment>
<dbReference type="InterPro" id="IPR024083">
    <property type="entry name" value="Fumarase/histidase_N"/>
</dbReference>
<dbReference type="InterPro" id="IPR020557">
    <property type="entry name" value="Fumarate_lyase_CS"/>
</dbReference>
<dbReference type="PRINTS" id="PR00145">
    <property type="entry name" value="ARGSUCLYASE"/>
</dbReference>
<dbReference type="Gene3D" id="1.20.200.10">
    <property type="entry name" value="Fumarase/aspartase (Central domain)"/>
    <property type="match status" value="1"/>
</dbReference>
<dbReference type="Gene3D" id="1.10.275.10">
    <property type="entry name" value="Fumarase/aspartase (N-terminal domain)"/>
    <property type="match status" value="1"/>
</dbReference>
<dbReference type="PANTHER" id="PTHR43172">
    <property type="entry name" value="ADENYLOSUCCINATE LYASE"/>
    <property type="match status" value="1"/>
</dbReference>
<organism evidence="3 4">
    <name type="scientific">Hamadaea flava</name>
    <dbReference type="NCBI Taxonomy" id="1742688"/>
    <lineage>
        <taxon>Bacteria</taxon>
        <taxon>Bacillati</taxon>
        <taxon>Actinomycetota</taxon>
        <taxon>Actinomycetes</taxon>
        <taxon>Micromonosporales</taxon>
        <taxon>Micromonosporaceae</taxon>
        <taxon>Hamadaea</taxon>
    </lineage>
</organism>
<reference evidence="4" key="1">
    <citation type="journal article" date="2019" name="Int. J. Syst. Evol. Microbiol.">
        <title>The Global Catalogue of Microorganisms (GCM) 10K type strain sequencing project: providing services to taxonomists for standard genome sequencing and annotation.</title>
        <authorList>
            <consortium name="The Broad Institute Genomics Platform"/>
            <consortium name="The Broad Institute Genome Sequencing Center for Infectious Disease"/>
            <person name="Wu L."/>
            <person name="Ma J."/>
        </authorList>
    </citation>
    <scope>NUCLEOTIDE SEQUENCE [LARGE SCALE GENOMIC DNA]</scope>
    <source>
        <strain evidence="4">CGMCC 4.7289</strain>
    </source>
</reference>
<sequence>MTAGNTTDEPVPTTPTIAEAAGKAIRFTDYNLPDAGIRPLFTTESVWQAWLDVEAALARAQAKIGIVPAEQAAAIEDAARLSRMDIQRVRRALAEQEHPLMPLISELVRVAGDEAGGYVHWGATSQNVMQTGHALLLKRAHAIVSRLHADVVAVVADLAEDNADMLMAGRTHGQHAVPITFGFKAAGWLDELVRAHQRNNVAIQACLTVMMGGAVGTFAALGEPGPHVQELIAEDLGLDPMPVPSRALLDPFAGYVSALAVASATAARICADVATLMQTEFGELSEPVPDGSVGSSTMPHKRNPKLTYDVFQLSAEIRALAPAAMEALVRPSEADGAATALMTDILERSLIAMGDLLVRLRRILGGLEIFPDRMRENIRLTAGLISSEAIMIALAEFVGRDRAHAIVYDNATQAALAGGDFLDLLGRDPRVSDQLDPARLRQLLDPAAHTGLASTIARDTAWRARQYLSDRTTIPA</sequence>